<dbReference type="RefSeq" id="WP_221030335.1">
    <property type="nucleotide sequence ID" value="NZ_CP139781.1"/>
</dbReference>
<evidence type="ECO:0000313" key="3">
    <source>
        <dbReference type="Proteomes" id="UP000738431"/>
    </source>
</evidence>
<evidence type="ECO:0000313" key="2">
    <source>
        <dbReference type="EMBL" id="WRQ87502.1"/>
    </source>
</evidence>
<proteinExistence type="predicted"/>
<sequence length="89" mass="9746">MAALRLPLRLLSLLLVVATVIWWVNAGAHSGWSMDQVPVTQIDEITGLEYTTYEDRFVPGMEYLVGGVALGVVLFGVSLFVKRRPTAAV</sequence>
<evidence type="ECO:0000256" key="1">
    <source>
        <dbReference type="SAM" id="Phobius"/>
    </source>
</evidence>
<organism evidence="2 3">
    <name type="scientific">Actomonas aquatica</name>
    <dbReference type="NCBI Taxonomy" id="2866162"/>
    <lineage>
        <taxon>Bacteria</taxon>
        <taxon>Pseudomonadati</taxon>
        <taxon>Verrucomicrobiota</taxon>
        <taxon>Opitutia</taxon>
        <taxon>Opitutales</taxon>
        <taxon>Opitutaceae</taxon>
        <taxon>Actomonas</taxon>
    </lineage>
</organism>
<accession>A0ABZ1C849</accession>
<protein>
    <submittedName>
        <fullName evidence="2">Uncharacterized protein</fullName>
    </submittedName>
</protein>
<keyword evidence="1" id="KW-0812">Transmembrane</keyword>
<dbReference type="Proteomes" id="UP000738431">
    <property type="component" value="Chromosome"/>
</dbReference>
<feature type="transmembrane region" description="Helical" evidence="1">
    <location>
        <begin position="63"/>
        <end position="81"/>
    </location>
</feature>
<reference evidence="2 3" key="1">
    <citation type="submission" date="2023-12" db="EMBL/GenBank/DDBJ databases">
        <title>Description of an unclassified Opitutus bacterium of Verrucomicrobiota.</title>
        <authorList>
            <person name="Zhang D.-F."/>
        </authorList>
    </citation>
    <scope>NUCLEOTIDE SEQUENCE [LARGE SCALE GENOMIC DNA]</scope>
    <source>
        <strain evidence="2 3">WL0086</strain>
    </source>
</reference>
<gene>
    <name evidence="2" type="ORF">K1X11_022025</name>
</gene>
<dbReference type="EMBL" id="CP139781">
    <property type="protein sequence ID" value="WRQ87502.1"/>
    <property type="molecule type" value="Genomic_DNA"/>
</dbReference>
<name>A0ABZ1C849_9BACT</name>
<keyword evidence="3" id="KW-1185">Reference proteome</keyword>
<keyword evidence="1" id="KW-1133">Transmembrane helix</keyword>
<keyword evidence="1" id="KW-0472">Membrane</keyword>